<evidence type="ECO:0000256" key="5">
    <source>
        <dbReference type="ARBA" id="ARBA00022989"/>
    </source>
</evidence>
<feature type="transmembrane region" description="Helical" evidence="7">
    <location>
        <begin position="184"/>
        <end position="205"/>
    </location>
</feature>
<dbReference type="KEGG" id="tpep:A0127_06120"/>
<evidence type="ECO:0000259" key="8">
    <source>
        <dbReference type="PROSITE" id="PS50928"/>
    </source>
</evidence>
<reference evidence="10" key="1">
    <citation type="submission" date="2016-03" db="EMBL/GenBank/DDBJ databases">
        <authorList>
            <person name="Oger P.M."/>
        </authorList>
    </citation>
    <scope>NUCLEOTIDE SEQUENCE [LARGE SCALE GENOMIC DNA]</scope>
    <source>
        <strain evidence="10">OG-1</strain>
    </source>
</reference>
<feature type="domain" description="ABC transmembrane type-1" evidence="8">
    <location>
        <begin position="96"/>
        <end position="313"/>
    </location>
</feature>
<dbReference type="InterPro" id="IPR035906">
    <property type="entry name" value="MetI-like_sf"/>
</dbReference>
<evidence type="ECO:0000256" key="3">
    <source>
        <dbReference type="ARBA" id="ARBA00022475"/>
    </source>
</evidence>
<organism evidence="9 10">
    <name type="scientific">Thermococcus peptonophilus</name>
    <dbReference type="NCBI Taxonomy" id="53952"/>
    <lineage>
        <taxon>Archaea</taxon>
        <taxon>Methanobacteriati</taxon>
        <taxon>Methanobacteriota</taxon>
        <taxon>Thermococci</taxon>
        <taxon>Thermococcales</taxon>
        <taxon>Thermococcaceae</taxon>
        <taxon>Thermococcus</taxon>
    </lineage>
</organism>
<keyword evidence="4 7" id="KW-0812">Transmembrane</keyword>
<evidence type="ECO:0000256" key="4">
    <source>
        <dbReference type="ARBA" id="ARBA00022692"/>
    </source>
</evidence>
<evidence type="ECO:0000313" key="10">
    <source>
        <dbReference type="Proteomes" id="UP000073604"/>
    </source>
</evidence>
<dbReference type="AlphaFoldDB" id="A0A142CVH5"/>
<keyword evidence="5 7" id="KW-1133">Transmembrane helix</keyword>
<feature type="transmembrane region" description="Helical" evidence="7">
    <location>
        <begin position="237"/>
        <end position="258"/>
    </location>
</feature>
<dbReference type="InterPro" id="IPR000515">
    <property type="entry name" value="MetI-like"/>
</dbReference>
<dbReference type="Gene3D" id="1.10.3720.10">
    <property type="entry name" value="MetI-like"/>
    <property type="match status" value="1"/>
</dbReference>
<feature type="transmembrane region" description="Helical" evidence="7">
    <location>
        <begin position="131"/>
        <end position="156"/>
    </location>
</feature>
<dbReference type="Pfam" id="PF00528">
    <property type="entry name" value="BPD_transp_1"/>
    <property type="match status" value="1"/>
</dbReference>
<comment type="similarity">
    <text evidence="7">Belongs to the binding-protein-dependent transport system permease family.</text>
</comment>
<dbReference type="GO" id="GO:0055085">
    <property type="term" value="P:transmembrane transport"/>
    <property type="evidence" value="ECO:0007669"/>
    <property type="project" value="InterPro"/>
</dbReference>
<keyword evidence="2 7" id="KW-0813">Transport</keyword>
<keyword evidence="10" id="KW-1185">Reference proteome</keyword>
<feature type="transmembrane region" description="Helical" evidence="7">
    <location>
        <begin position="300"/>
        <end position="324"/>
    </location>
</feature>
<dbReference type="PANTHER" id="PTHR30465:SF0">
    <property type="entry name" value="OLIGOPEPTIDE TRANSPORT SYSTEM PERMEASE PROTEIN APPB"/>
    <property type="match status" value="1"/>
</dbReference>
<dbReference type="CDD" id="cd06261">
    <property type="entry name" value="TM_PBP2"/>
    <property type="match status" value="1"/>
</dbReference>
<evidence type="ECO:0000256" key="2">
    <source>
        <dbReference type="ARBA" id="ARBA00022448"/>
    </source>
</evidence>
<accession>A0A142CVH5</accession>
<evidence type="ECO:0000256" key="1">
    <source>
        <dbReference type="ARBA" id="ARBA00004651"/>
    </source>
</evidence>
<feature type="transmembrane region" description="Helical" evidence="7">
    <location>
        <begin position="96"/>
        <end position="119"/>
    </location>
</feature>
<protein>
    <recommendedName>
        <fullName evidence="8">ABC transmembrane type-1 domain-containing protein</fullName>
    </recommendedName>
</protein>
<dbReference type="SUPFAM" id="SSF161098">
    <property type="entry name" value="MetI-like"/>
    <property type="match status" value="1"/>
</dbReference>
<name>A0A142CVH5_9EURY</name>
<keyword evidence="3" id="KW-1003">Cell membrane</keyword>
<dbReference type="PANTHER" id="PTHR30465">
    <property type="entry name" value="INNER MEMBRANE ABC TRANSPORTER"/>
    <property type="match status" value="1"/>
</dbReference>
<proteinExistence type="inferred from homology"/>
<dbReference type="STRING" id="53952.A0127_06120"/>
<dbReference type="PROSITE" id="PS50928">
    <property type="entry name" value="ABC_TM1"/>
    <property type="match status" value="1"/>
</dbReference>
<comment type="subcellular location">
    <subcellularLocation>
        <location evidence="1 7">Cell membrane</location>
        <topology evidence="1 7">Multi-pass membrane protein</topology>
    </subcellularLocation>
</comment>
<dbReference type="GO" id="GO:0005886">
    <property type="term" value="C:plasma membrane"/>
    <property type="evidence" value="ECO:0007669"/>
    <property type="project" value="UniProtKB-SubCell"/>
</dbReference>
<keyword evidence="6 7" id="KW-0472">Membrane</keyword>
<evidence type="ECO:0000256" key="6">
    <source>
        <dbReference type="ARBA" id="ARBA00023136"/>
    </source>
</evidence>
<dbReference type="Proteomes" id="UP000073604">
    <property type="component" value="Chromosome"/>
</dbReference>
<gene>
    <name evidence="9" type="ORF">A0127_06120</name>
</gene>
<sequence length="337" mass="38752">MENLLLVVIALLITGIAIAYADEKAVMIGEEPPRDLTLKEALYRTWEYFQFSISVFTKGKGEIGWRGIFFGVFRDYKTTPRELFQYVTGITPETTVLTTLSLLTIVMLIVLPLGLYWGLHAGYRGGLSDKILLILAPVFSGIPAWFWGLFLLWTLWWKFDIGTISYLNYIHREMANGGPGISDYFTALLIPLLALTIGNIAVYAFHVRNFVKKEVKEDYFFADVMKGLPERRILRKLLRTVTPSFLTYTSYNFLNLMINGMALEKLFDVPGIGFVLTKAIDRFYVFTGDGWAPMFYFNPYLVFFVAFIMAILYFLNSTIMEALYLRLDPRREVYGED</sequence>
<evidence type="ECO:0000256" key="7">
    <source>
        <dbReference type="RuleBase" id="RU363032"/>
    </source>
</evidence>
<evidence type="ECO:0000313" key="9">
    <source>
        <dbReference type="EMBL" id="AMQ18777.1"/>
    </source>
</evidence>
<dbReference type="EMBL" id="CP014750">
    <property type="protein sequence ID" value="AMQ18777.1"/>
    <property type="molecule type" value="Genomic_DNA"/>
</dbReference>